<dbReference type="PIRSF" id="PIRSF000429">
    <property type="entry name" value="Ac-CoA_Ac_transf"/>
    <property type="match status" value="1"/>
</dbReference>
<dbReference type="Gene3D" id="3.40.47.10">
    <property type="match status" value="1"/>
</dbReference>
<dbReference type="InterPro" id="IPR016039">
    <property type="entry name" value="Thiolase-like"/>
</dbReference>
<reference evidence="8 9" key="1">
    <citation type="submission" date="2014-12" db="EMBL/GenBank/DDBJ databases">
        <title>Genome assembly of Enhygromyxa salina DSM 15201.</title>
        <authorList>
            <person name="Sharma G."/>
            <person name="Subramanian S."/>
        </authorList>
    </citation>
    <scope>NUCLEOTIDE SEQUENCE [LARGE SCALE GENOMIC DNA]</scope>
    <source>
        <strain evidence="8 9">DSM 15201</strain>
    </source>
</reference>
<feature type="active site" description="Proton acceptor" evidence="4">
    <location>
        <position position="362"/>
    </location>
</feature>
<feature type="active site" description="Proton acceptor" evidence="4">
    <location>
        <position position="392"/>
    </location>
</feature>
<dbReference type="CDD" id="cd00751">
    <property type="entry name" value="thiolase"/>
    <property type="match status" value="1"/>
</dbReference>
<dbReference type="PANTHER" id="PTHR18919:SF107">
    <property type="entry name" value="ACETYL-COA ACETYLTRANSFERASE, CYTOSOLIC"/>
    <property type="match status" value="1"/>
</dbReference>
<accession>A0A0C2A3X6</accession>
<sequence length="407" mass="42986">MAEALDAARTPVIVDALRTPMGRLRGVLAPMRADDLAGHVIQALRERYPAALEDLEDVYFGAANQAGEDNRNVARMAALLAGLPEEVPGVTVNRLCGSGMEAIIQAAKSVMVGEGEVYIAGGVESMTRSPYVMPKGDQPFDNKPQIFDTALGWRMINPKMDALYPIESLGGTAENVATRHDISREDQDAWALRSHELAAGAQDDGYFDDETISVSVPQGRKKDPLRVTLDESVRRDTSLAKLAKLPAAFRKGGSVTAGNSSPLSDGAAALLITSQARADALGLKPIARIVTWGHAGVHPNVMGIGPIPASRKALQRAGLKVDQLDSIELNEAFASQTLACIRALKLDPDKVNPSGGAIALGHPLGCSGARITTTLIHNLRRTGGNWGLASMCIGVGQGIAIVLQRTG</sequence>
<comment type="caution">
    <text evidence="8">The sequence shown here is derived from an EMBL/GenBank/DDBJ whole genome shotgun (WGS) entry which is preliminary data.</text>
</comment>
<keyword evidence="3 5" id="KW-0012">Acyltransferase</keyword>
<dbReference type="Pfam" id="PF00108">
    <property type="entry name" value="Thiolase_N"/>
    <property type="match status" value="1"/>
</dbReference>
<evidence type="ECO:0000256" key="2">
    <source>
        <dbReference type="ARBA" id="ARBA00022679"/>
    </source>
</evidence>
<feature type="active site" description="Acyl-thioester intermediate" evidence="4">
    <location>
        <position position="96"/>
    </location>
</feature>
<dbReference type="RefSeq" id="WP_052547438.1">
    <property type="nucleotide sequence ID" value="NZ_JMCC02000015.1"/>
</dbReference>
<dbReference type="InterPro" id="IPR002155">
    <property type="entry name" value="Thiolase"/>
</dbReference>
<dbReference type="PROSITE" id="PS00737">
    <property type="entry name" value="THIOLASE_2"/>
    <property type="match status" value="1"/>
</dbReference>
<proteinExistence type="inferred from homology"/>
<dbReference type="SUPFAM" id="SSF53901">
    <property type="entry name" value="Thiolase-like"/>
    <property type="match status" value="2"/>
</dbReference>
<dbReference type="InterPro" id="IPR020617">
    <property type="entry name" value="Thiolase_C"/>
</dbReference>
<name>A0A0C2A3X6_9BACT</name>
<dbReference type="AlphaFoldDB" id="A0A0C2A3X6"/>
<dbReference type="InterPro" id="IPR020613">
    <property type="entry name" value="Thiolase_CS"/>
</dbReference>
<evidence type="ECO:0000256" key="3">
    <source>
        <dbReference type="ARBA" id="ARBA00023315"/>
    </source>
</evidence>
<evidence type="ECO:0000259" key="6">
    <source>
        <dbReference type="Pfam" id="PF00108"/>
    </source>
</evidence>
<dbReference type="PROSITE" id="PS00099">
    <property type="entry name" value="THIOLASE_3"/>
    <property type="match status" value="1"/>
</dbReference>
<evidence type="ECO:0000256" key="5">
    <source>
        <dbReference type="RuleBase" id="RU003557"/>
    </source>
</evidence>
<dbReference type="GO" id="GO:0003988">
    <property type="term" value="F:acetyl-CoA C-acyltransferase activity"/>
    <property type="evidence" value="ECO:0007669"/>
    <property type="project" value="UniProtKB-ARBA"/>
</dbReference>
<dbReference type="Proteomes" id="UP000031599">
    <property type="component" value="Unassembled WGS sequence"/>
</dbReference>
<feature type="domain" description="Thiolase C-terminal" evidence="7">
    <location>
        <begin position="283"/>
        <end position="405"/>
    </location>
</feature>
<dbReference type="EMBL" id="JMCC02000015">
    <property type="protein sequence ID" value="KIG18093.1"/>
    <property type="molecule type" value="Genomic_DNA"/>
</dbReference>
<evidence type="ECO:0000256" key="4">
    <source>
        <dbReference type="PIRSR" id="PIRSR000429-1"/>
    </source>
</evidence>
<dbReference type="Pfam" id="PF02803">
    <property type="entry name" value="Thiolase_C"/>
    <property type="match status" value="1"/>
</dbReference>
<dbReference type="InterPro" id="IPR020610">
    <property type="entry name" value="Thiolase_AS"/>
</dbReference>
<dbReference type="NCBIfam" id="TIGR01930">
    <property type="entry name" value="AcCoA-C-Actrans"/>
    <property type="match status" value="1"/>
</dbReference>
<feature type="domain" description="Thiolase N-terminal" evidence="6">
    <location>
        <begin position="12"/>
        <end position="275"/>
    </location>
</feature>
<dbReference type="InterPro" id="IPR020615">
    <property type="entry name" value="Thiolase_acyl_enz_int_AS"/>
</dbReference>
<keyword evidence="2 5" id="KW-0808">Transferase</keyword>
<dbReference type="PANTHER" id="PTHR18919">
    <property type="entry name" value="ACETYL-COA C-ACYLTRANSFERASE"/>
    <property type="match status" value="1"/>
</dbReference>
<evidence type="ECO:0000256" key="1">
    <source>
        <dbReference type="ARBA" id="ARBA00010982"/>
    </source>
</evidence>
<dbReference type="InterPro" id="IPR020616">
    <property type="entry name" value="Thiolase_N"/>
</dbReference>
<evidence type="ECO:0000259" key="7">
    <source>
        <dbReference type="Pfam" id="PF02803"/>
    </source>
</evidence>
<dbReference type="FunFam" id="3.40.47.10:FF:000010">
    <property type="entry name" value="Acetyl-CoA acetyltransferase (Thiolase)"/>
    <property type="match status" value="1"/>
</dbReference>
<protein>
    <submittedName>
        <fullName evidence="8">3-ketoacyl-CoA thiolase</fullName>
    </submittedName>
</protein>
<organism evidence="8 9">
    <name type="scientific">Enhygromyxa salina</name>
    <dbReference type="NCBI Taxonomy" id="215803"/>
    <lineage>
        <taxon>Bacteria</taxon>
        <taxon>Pseudomonadati</taxon>
        <taxon>Myxococcota</taxon>
        <taxon>Polyangia</taxon>
        <taxon>Nannocystales</taxon>
        <taxon>Nannocystaceae</taxon>
        <taxon>Enhygromyxa</taxon>
    </lineage>
</organism>
<evidence type="ECO:0000313" key="9">
    <source>
        <dbReference type="Proteomes" id="UP000031599"/>
    </source>
</evidence>
<dbReference type="PROSITE" id="PS00098">
    <property type="entry name" value="THIOLASE_1"/>
    <property type="match status" value="1"/>
</dbReference>
<evidence type="ECO:0000313" key="8">
    <source>
        <dbReference type="EMBL" id="KIG18093.1"/>
    </source>
</evidence>
<comment type="similarity">
    <text evidence="1 5">Belongs to the thiolase-like superfamily. Thiolase family.</text>
</comment>
<gene>
    <name evidence="8" type="ORF">DB30_01980</name>
</gene>